<comment type="similarity">
    <text evidence="1">Belongs to the carbon-nitrogen hydrolase superfamily. NIT1/NIT2 family.</text>
</comment>
<dbReference type="RefSeq" id="WP_043904467.1">
    <property type="nucleotide sequence ID" value="NZ_CM002692.1"/>
</dbReference>
<dbReference type="SUPFAM" id="SSF56317">
    <property type="entry name" value="Carbon-nitrogen hydrolase"/>
    <property type="match status" value="1"/>
</dbReference>
<proteinExistence type="inferred from homology"/>
<evidence type="ECO:0000313" key="3">
    <source>
        <dbReference type="EMBL" id="EZP77344.1"/>
    </source>
</evidence>
<dbReference type="PANTHER" id="PTHR23088">
    <property type="entry name" value="NITRILASE-RELATED"/>
    <property type="match status" value="1"/>
</dbReference>
<name>A0ABC9VFS8_9BACL</name>
<gene>
    <name evidence="3" type="ORF">H839_06894</name>
</gene>
<feature type="domain" description="CN hydrolase" evidence="2">
    <location>
        <begin position="5"/>
        <end position="244"/>
    </location>
</feature>
<accession>A0ABC9VFS8</accession>
<dbReference type="EMBL" id="AOTZ01000004">
    <property type="protein sequence ID" value="EZP77344.1"/>
    <property type="molecule type" value="Genomic_DNA"/>
</dbReference>
<evidence type="ECO:0000259" key="2">
    <source>
        <dbReference type="PROSITE" id="PS50263"/>
    </source>
</evidence>
<evidence type="ECO:0000256" key="1">
    <source>
        <dbReference type="ARBA" id="ARBA00010613"/>
    </source>
</evidence>
<dbReference type="AlphaFoldDB" id="A0ABC9VFS8"/>
<organism evidence="3 4">
    <name type="scientific">Parageobacillus genomosp. 1</name>
    <dbReference type="NCBI Taxonomy" id="1295642"/>
    <lineage>
        <taxon>Bacteria</taxon>
        <taxon>Bacillati</taxon>
        <taxon>Bacillota</taxon>
        <taxon>Bacilli</taxon>
        <taxon>Bacillales</taxon>
        <taxon>Anoxybacillaceae</taxon>
        <taxon>Parageobacillus</taxon>
    </lineage>
</organism>
<comment type="caution">
    <text evidence="3">The sequence shown here is derived from an EMBL/GenBank/DDBJ whole genome shotgun (WGS) entry which is preliminary data.</text>
</comment>
<dbReference type="Proteomes" id="UP000023566">
    <property type="component" value="Chromosome"/>
</dbReference>
<protein>
    <submittedName>
        <fullName evidence="3">Nitrilase/cyanide hydratase and apolipoprotein N-acyltransferase</fullName>
    </submittedName>
</protein>
<keyword evidence="4" id="KW-1185">Reference proteome</keyword>
<dbReference type="InterPro" id="IPR003010">
    <property type="entry name" value="C-N_Hydrolase"/>
</dbReference>
<evidence type="ECO:0000313" key="4">
    <source>
        <dbReference type="Proteomes" id="UP000023566"/>
    </source>
</evidence>
<sequence length="283" mass="32115">MATSYEIALAQMTPINGDISGNLAKMETIAKECKQKFPGVRLLLFPELCTTGYVLSETLKNVAQAWDSLIFQRMSRLAQKLQLYIAYGYVEKDDRINLYNSLILIDPSGQCIGNYRKIHLTPLEKAWFTPGSKPVLADTEFGRIGLMICWDLAFPELARYLAVHGAGLLLVPCAWESPFHQPFQKFAMARAIDNTVYVAACNQTGQSFPFHFFGLSSIYGPDGNEIASANMDDQETIIRATIDENWRQELKKNFFTMMNERRTDVFQGVEWTSTTHRLKPRGF</sequence>
<dbReference type="InterPro" id="IPR036526">
    <property type="entry name" value="C-N_Hydrolase_sf"/>
</dbReference>
<dbReference type="CDD" id="cd07197">
    <property type="entry name" value="nitrilase"/>
    <property type="match status" value="1"/>
</dbReference>
<dbReference type="Pfam" id="PF00795">
    <property type="entry name" value="CN_hydrolase"/>
    <property type="match status" value="1"/>
</dbReference>
<reference evidence="3 4" key="1">
    <citation type="journal article" date="2014" name="Appl. Microbiol. Biotechnol.">
        <title>Transformable facultative thermophile Geobacillus stearothermophilus NUB3621 as a host strain for metabolic engineering.</title>
        <authorList>
            <person name="Blanchard K."/>
            <person name="Robic S."/>
            <person name="Matsumura I."/>
        </authorList>
    </citation>
    <scope>NUCLEOTIDE SEQUENCE [LARGE SCALE GENOMIC DNA]</scope>
    <source>
        <strain evidence="3 4">NUB3621</strain>
    </source>
</reference>
<dbReference type="PANTHER" id="PTHR23088:SF27">
    <property type="entry name" value="DEAMINATED GLUTATHIONE AMIDASE"/>
    <property type="match status" value="1"/>
</dbReference>
<dbReference type="Gene3D" id="3.60.110.10">
    <property type="entry name" value="Carbon-nitrogen hydrolase"/>
    <property type="match status" value="1"/>
</dbReference>
<dbReference type="PROSITE" id="PS50263">
    <property type="entry name" value="CN_HYDROLASE"/>
    <property type="match status" value="1"/>
</dbReference>